<evidence type="ECO:0000256" key="3">
    <source>
        <dbReference type="ARBA" id="ARBA00022833"/>
    </source>
</evidence>
<evidence type="ECO:0000256" key="5">
    <source>
        <dbReference type="SAM" id="MobiDB-lite"/>
    </source>
</evidence>
<dbReference type="PROSITE" id="PS00028">
    <property type="entry name" value="ZINC_FINGER_C2H2_1"/>
    <property type="match status" value="1"/>
</dbReference>
<evidence type="ECO:0000313" key="8">
    <source>
        <dbReference type="Proteomes" id="UP000310374"/>
    </source>
</evidence>
<proteinExistence type="predicted"/>
<evidence type="ECO:0000259" key="6">
    <source>
        <dbReference type="PROSITE" id="PS50157"/>
    </source>
</evidence>
<evidence type="ECO:0000256" key="4">
    <source>
        <dbReference type="PROSITE-ProRule" id="PRU00042"/>
    </source>
</evidence>
<dbReference type="InterPro" id="IPR013087">
    <property type="entry name" value="Znf_C2H2_type"/>
</dbReference>
<dbReference type="Pfam" id="PF12171">
    <property type="entry name" value="zf-C2H2_jaz"/>
    <property type="match status" value="1"/>
</dbReference>
<evidence type="ECO:0000313" key="7">
    <source>
        <dbReference type="EMBL" id="THX25723.1"/>
    </source>
</evidence>
<comment type="caution">
    <text evidence="7">The sequence shown here is derived from an EMBL/GenBank/DDBJ whole genome shotgun (WGS) entry which is preliminary data.</text>
</comment>
<accession>A0AB74JPH1</accession>
<organism evidence="7 8">
    <name type="scientific">Aureobasidium pullulans</name>
    <name type="common">Black yeast</name>
    <name type="synonym">Pullularia pullulans</name>
    <dbReference type="NCBI Taxonomy" id="5580"/>
    <lineage>
        <taxon>Eukaryota</taxon>
        <taxon>Fungi</taxon>
        <taxon>Dikarya</taxon>
        <taxon>Ascomycota</taxon>
        <taxon>Pezizomycotina</taxon>
        <taxon>Dothideomycetes</taxon>
        <taxon>Dothideomycetidae</taxon>
        <taxon>Dothideales</taxon>
        <taxon>Saccotheciaceae</taxon>
        <taxon>Aureobasidium</taxon>
    </lineage>
</organism>
<dbReference type="InterPro" id="IPR036236">
    <property type="entry name" value="Znf_C2H2_sf"/>
</dbReference>
<keyword evidence="2 4" id="KW-0863">Zinc-finger</keyword>
<feature type="compositionally biased region" description="Pro residues" evidence="5">
    <location>
        <begin position="67"/>
        <end position="79"/>
    </location>
</feature>
<gene>
    <name evidence="7" type="ORF">D6D12_06717</name>
</gene>
<feature type="region of interest" description="Disordered" evidence="5">
    <location>
        <begin position="98"/>
        <end position="117"/>
    </location>
</feature>
<dbReference type="GO" id="GO:0008270">
    <property type="term" value="F:zinc ion binding"/>
    <property type="evidence" value="ECO:0007669"/>
    <property type="project" value="UniProtKB-KW"/>
</dbReference>
<feature type="region of interest" description="Disordered" evidence="5">
    <location>
        <begin position="48"/>
        <end position="79"/>
    </location>
</feature>
<dbReference type="Gene3D" id="3.30.160.60">
    <property type="entry name" value="Classic Zinc Finger"/>
    <property type="match status" value="1"/>
</dbReference>
<evidence type="ECO:0000256" key="2">
    <source>
        <dbReference type="ARBA" id="ARBA00022771"/>
    </source>
</evidence>
<dbReference type="AlphaFoldDB" id="A0AB74JPH1"/>
<sequence>MHALGHWEHLYCRACERYFNRAGDLDQHMNSPIHTRADPIQRPAAPFSPPITRPVPPPSVARLVPAPRHPPVASPAPAPPLPPVVTINPVPRPQPVVNRTSTTSIAKPPPRSQHPIKADQGRQYTLNVQNYVSADRTYTGNPERDAAAHYLAGFRAVFEVAQHLETSFCHVRPNLNLSNIYQCLRKQDPDGMLTVQATGPDAPLYRCPYTTGSCGGKLVPSLTALLAHLEGGSCGFISVADLKKDIGDWSDIIP</sequence>
<dbReference type="InterPro" id="IPR022755">
    <property type="entry name" value="Znf_C2H2_jaz"/>
</dbReference>
<evidence type="ECO:0000256" key="1">
    <source>
        <dbReference type="ARBA" id="ARBA00022723"/>
    </source>
</evidence>
<dbReference type="SUPFAM" id="SSF57667">
    <property type="entry name" value="beta-beta-alpha zinc fingers"/>
    <property type="match status" value="1"/>
</dbReference>
<name>A0AB74JPH1_AURPU</name>
<feature type="compositionally biased region" description="Pro residues" evidence="5">
    <location>
        <begin position="48"/>
        <end position="59"/>
    </location>
</feature>
<protein>
    <recommendedName>
        <fullName evidence="6">C2H2-type domain-containing protein</fullName>
    </recommendedName>
</protein>
<dbReference type="EMBL" id="QZAT01000093">
    <property type="protein sequence ID" value="THX25723.1"/>
    <property type="molecule type" value="Genomic_DNA"/>
</dbReference>
<keyword evidence="3" id="KW-0862">Zinc</keyword>
<reference evidence="7 8" key="1">
    <citation type="submission" date="2018-10" db="EMBL/GenBank/DDBJ databases">
        <title>Fifty Aureobasidium pullulans genomes reveal a recombining polyextremotolerant generalist.</title>
        <authorList>
            <person name="Gostincar C."/>
            <person name="Turk M."/>
            <person name="Zajc J."/>
            <person name="Gunde-Cimerman N."/>
        </authorList>
    </citation>
    <scope>NUCLEOTIDE SEQUENCE [LARGE SCALE GENOMIC DNA]</scope>
    <source>
        <strain evidence="7 8">EXF-10081</strain>
    </source>
</reference>
<dbReference type="Proteomes" id="UP000310374">
    <property type="component" value="Unassembled WGS sequence"/>
</dbReference>
<dbReference type="PROSITE" id="PS50157">
    <property type="entry name" value="ZINC_FINGER_C2H2_2"/>
    <property type="match status" value="1"/>
</dbReference>
<keyword evidence="1" id="KW-0479">Metal-binding</keyword>
<feature type="domain" description="C2H2-type" evidence="6">
    <location>
        <begin position="10"/>
        <end position="39"/>
    </location>
</feature>